<dbReference type="Proteomes" id="UP001066276">
    <property type="component" value="Chromosome 8"/>
</dbReference>
<evidence type="ECO:0000313" key="2">
    <source>
        <dbReference type="EMBL" id="KAJ1113461.1"/>
    </source>
</evidence>
<dbReference type="EMBL" id="JANPWB010000012">
    <property type="protein sequence ID" value="KAJ1113461.1"/>
    <property type="molecule type" value="Genomic_DNA"/>
</dbReference>
<comment type="caution">
    <text evidence="2">The sequence shown here is derived from an EMBL/GenBank/DDBJ whole genome shotgun (WGS) entry which is preliminary data.</text>
</comment>
<name>A0AAV7NBW2_PLEWA</name>
<gene>
    <name evidence="2" type="ORF">NDU88_001706</name>
</gene>
<sequence length="180" mass="18627">MEVLRFARLKVSATTCAICSVVGGVGRVGFPASIVPWLRGGHLLQSPQSRANRPAGRPARSAHGAETRTAVPGTGQRPPKAASLPADSDPGGARDATSRQPRTSSGPDRLSPDLRASRRAPAPHAGSQPVSNPAHRYLRFLTAAVSGLGHHPAPPLFSVSLWPALLLQSSSGPNYATGSV</sequence>
<protein>
    <submittedName>
        <fullName evidence="2">Uncharacterized protein</fullName>
    </submittedName>
</protein>
<proteinExistence type="predicted"/>
<accession>A0AAV7NBW2</accession>
<keyword evidence="3" id="KW-1185">Reference proteome</keyword>
<dbReference type="AlphaFoldDB" id="A0AAV7NBW2"/>
<feature type="region of interest" description="Disordered" evidence="1">
    <location>
        <begin position="45"/>
        <end position="132"/>
    </location>
</feature>
<evidence type="ECO:0000313" key="3">
    <source>
        <dbReference type="Proteomes" id="UP001066276"/>
    </source>
</evidence>
<organism evidence="2 3">
    <name type="scientific">Pleurodeles waltl</name>
    <name type="common">Iberian ribbed newt</name>
    <dbReference type="NCBI Taxonomy" id="8319"/>
    <lineage>
        <taxon>Eukaryota</taxon>
        <taxon>Metazoa</taxon>
        <taxon>Chordata</taxon>
        <taxon>Craniata</taxon>
        <taxon>Vertebrata</taxon>
        <taxon>Euteleostomi</taxon>
        <taxon>Amphibia</taxon>
        <taxon>Batrachia</taxon>
        <taxon>Caudata</taxon>
        <taxon>Salamandroidea</taxon>
        <taxon>Salamandridae</taxon>
        <taxon>Pleurodelinae</taxon>
        <taxon>Pleurodeles</taxon>
    </lineage>
</organism>
<reference evidence="2" key="1">
    <citation type="journal article" date="2022" name="bioRxiv">
        <title>Sequencing and chromosome-scale assembly of the giantPleurodeles waltlgenome.</title>
        <authorList>
            <person name="Brown T."/>
            <person name="Elewa A."/>
            <person name="Iarovenko S."/>
            <person name="Subramanian E."/>
            <person name="Araus A.J."/>
            <person name="Petzold A."/>
            <person name="Susuki M."/>
            <person name="Suzuki K.-i.T."/>
            <person name="Hayashi T."/>
            <person name="Toyoda A."/>
            <person name="Oliveira C."/>
            <person name="Osipova E."/>
            <person name="Leigh N.D."/>
            <person name="Simon A."/>
            <person name="Yun M.H."/>
        </authorList>
    </citation>
    <scope>NUCLEOTIDE SEQUENCE</scope>
    <source>
        <strain evidence="2">20211129_DDA</strain>
        <tissue evidence="2">Liver</tissue>
    </source>
</reference>
<evidence type="ECO:0000256" key="1">
    <source>
        <dbReference type="SAM" id="MobiDB-lite"/>
    </source>
</evidence>